<proteinExistence type="predicted"/>
<organism evidence="2">
    <name type="scientific">freshwater metagenome</name>
    <dbReference type="NCBI Taxonomy" id="449393"/>
    <lineage>
        <taxon>unclassified sequences</taxon>
        <taxon>metagenomes</taxon>
        <taxon>ecological metagenomes</taxon>
    </lineage>
</organism>
<feature type="region of interest" description="Disordered" evidence="1">
    <location>
        <begin position="1"/>
        <end position="97"/>
    </location>
</feature>
<evidence type="ECO:0000256" key="1">
    <source>
        <dbReference type="SAM" id="MobiDB-lite"/>
    </source>
</evidence>
<feature type="region of interest" description="Disordered" evidence="1">
    <location>
        <begin position="132"/>
        <end position="173"/>
    </location>
</feature>
<evidence type="ECO:0000313" key="2">
    <source>
        <dbReference type="EMBL" id="CAB4343220.1"/>
    </source>
</evidence>
<sequence length="173" mass="19800">MNHQPVTGRPPPESRDQPDFIRRPGSLTRPSGPSRAFVTSLPFHHRRNRRQDTAHPGAARHPRNRSLIQSTVRTAQRLRIDAPPSQDDLAERSRSKRWAPSTVVRLPRLPGPCRHNRAARMASPNRRRSFTLVRSMETAEPRGLRRRLNQKPPETSDRVASARPDSAQNFRLI</sequence>
<gene>
    <name evidence="2" type="ORF">UFOPK3331_01201</name>
</gene>
<reference evidence="2" key="1">
    <citation type="submission" date="2020-05" db="EMBL/GenBank/DDBJ databases">
        <authorList>
            <person name="Chiriac C."/>
            <person name="Salcher M."/>
            <person name="Ghai R."/>
            <person name="Kavagutti S V."/>
        </authorList>
    </citation>
    <scope>NUCLEOTIDE SEQUENCE</scope>
</reference>
<protein>
    <submittedName>
        <fullName evidence="2">Unannotated protein</fullName>
    </submittedName>
</protein>
<feature type="compositionally biased region" description="Basic and acidic residues" evidence="1">
    <location>
        <begin position="12"/>
        <end position="22"/>
    </location>
</feature>
<dbReference type="AlphaFoldDB" id="A0A6J5ZRK6"/>
<accession>A0A6J5ZRK6</accession>
<name>A0A6J5ZRK6_9ZZZZ</name>
<dbReference type="EMBL" id="CAESAL010000041">
    <property type="protein sequence ID" value="CAB4343220.1"/>
    <property type="molecule type" value="Genomic_DNA"/>
</dbReference>